<gene>
    <name evidence="6" type="ORF">AMORRO_LOCUS8387</name>
</gene>
<dbReference type="Pfam" id="PF24681">
    <property type="entry name" value="Kelch_KLHDC2_KLHL20_DRC7"/>
    <property type="match status" value="1"/>
</dbReference>
<evidence type="ECO:0000256" key="5">
    <source>
        <dbReference type="SAM" id="SignalP"/>
    </source>
</evidence>
<feature type="region of interest" description="Disordered" evidence="3">
    <location>
        <begin position="422"/>
        <end position="442"/>
    </location>
</feature>
<dbReference type="SUPFAM" id="SSF117281">
    <property type="entry name" value="Kelch motif"/>
    <property type="match status" value="1"/>
</dbReference>
<evidence type="ECO:0000256" key="1">
    <source>
        <dbReference type="ARBA" id="ARBA00022441"/>
    </source>
</evidence>
<feature type="signal peptide" evidence="5">
    <location>
        <begin position="1"/>
        <end position="22"/>
    </location>
</feature>
<feature type="non-terminal residue" evidence="6">
    <location>
        <position position="484"/>
    </location>
</feature>
<keyword evidence="4" id="KW-0472">Membrane</keyword>
<sequence length="484" mass="52806">MSLLSWLTSLSVLAFYFICVEGSFTPSARAGHSAVLYELNVYFQGGAGSSPSVSSDFFYLNLSTPFDTTNQSSIPWTNLSLPLQPSRSFAFSCVSGKSIFIFGDLGNTPPPVIRFDLTDLSWKTPVISGLTTQNSSSVANQCLTTGDGKIYMFTGNIVAFDTTSLAWLERPSKVTTVRNKNNVILQNGTVIFVGGEMGDTSSYLLYQKIWSYDTKSDVWTGIDTKNNVTSGCTPTASVLVSDGRIVIFGCFQGDITSGIVVVDTKNNYEFFKPNISNQGPPPNLVDFTATSIGSYILIAFGRNSATSEFSSNIYLLDIRQRSNFTWTTSYDPKNEKPSDPVDSSDGSTKVNGGLIAGVIIGIAVLIGIVSFLLYKRSKYMDSVRWGHLRKFGFGRSRNDQQDTFVIPYQENPVSTYQDTYAYDPNKLAPRDGGASSSMSGSTVQDVSKSYNLNVYDPYATGASGHLSRSSSVYSRQTDFDEENG</sequence>
<keyword evidence="4" id="KW-0812">Transmembrane</keyword>
<feature type="transmembrane region" description="Helical" evidence="4">
    <location>
        <begin position="353"/>
        <end position="374"/>
    </location>
</feature>
<accession>A0A9N9CST8</accession>
<feature type="compositionally biased region" description="Polar residues" evidence="3">
    <location>
        <begin position="466"/>
        <end position="476"/>
    </location>
</feature>
<dbReference type="AlphaFoldDB" id="A0A9N9CST8"/>
<keyword evidence="4" id="KW-1133">Transmembrane helix</keyword>
<dbReference type="Proteomes" id="UP000789342">
    <property type="component" value="Unassembled WGS sequence"/>
</dbReference>
<evidence type="ECO:0000256" key="4">
    <source>
        <dbReference type="SAM" id="Phobius"/>
    </source>
</evidence>
<dbReference type="PANTHER" id="PTHR46093">
    <property type="entry name" value="ACYL-COA-BINDING DOMAIN-CONTAINING PROTEIN 5"/>
    <property type="match status" value="1"/>
</dbReference>
<keyword evidence="2" id="KW-0677">Repeat</keyword>
<proteinExistence type="predicted"/>
<protein>
    <submittedName>
        <fullName evidence="6">8863_t:CDS:1</fullName>
    </submittedName>
</protein>
<feature type="region of interest" description="Disordered" evidence="3">
    <location>
        <begin position="327"/>
        <end position="346"/>
    </location>
</feature>
<keyword evidence="7" id="KW-1185">Reference proteome</keyword>
<reference evidence="6" key="1">
    <citation type="submission" date="2021-06" db="EMBL/GenBank/DDBJ databases">
        <authorList>
            <person name="Kallberg Y."/>
            <person name="Tangrot J."/>
            <person name="Rosling A."/>
        </authorList>
    </citation>
    <scope>NUCLEOTIDE SEQUENCE</scope>
    <source>
        <strain evidence="6">CL551</strain>
    </source>
</reference>
<dbReference type="OrthoDB" id="432528at2759"/>
<dbReference type="PANTHER" id="PTHR46093:SF18">
    <property type="entry name" value="FIBRONECTIN TYPE-III DOMAIN-CONTAINING PROTEIN"/>
    <property type="match status" value="1"/>
</dbReference>
<organism evidence="6 7">
    <name type="scientific">Acaulospora morrowiae</name>
    <dbReference type="NCBI Taxonomy" id="94023"/>
    <lineage>
        <taxon>Eukaryota</taxon>
        <taxon>Fungi</taxon>
        <taxon>Fungi incertae sedis</taxon>
        <taxon>Mucoromycota</taxon>
        <taxon>Glomeromycotina</taxon>
        <taxon>Glomeromycetes</taxon>
        <taxon>Diversisporales</taxon>
        <taxon>Acaulosporaceae</taxon>
        <taxon>Acaulospora</taxon>
    </lineage>
</organism>
<evidence type="ECO:0000256" key="3">
    <source>
        <dbReference type="SAM" id="MobiDB-lite"/>
    </source>
</evidence>
<name>A0A9N9CST8_9GLOM</name>
<keyword evidence="1" id="KW-0880">Kelch repeat</keyword>
<feature type="region of interest" description="Disordered" evidence="3">
    <location>
        <begin position="459"/>
        <end position="484"/>
    </location>
</feature>
<evidence type="ECO:0000313" key="6">
    <source>
        <dbReference type="EMBL" id="CAG8614765.1"/>
    </source>
</evidence>
<keyword evidence="5" id="KW-0732">Signal</keyword>
<comment type="caution">
    <text evidence="6">The sequence shown here is derived from an EMBL/GenBank/DDBJ whole genome shotgun (WGS) entry which is preliminary data.</text>
</comment>
<evidence type="ECO:0000256" key="2">
    <source>
        <dbReference type="ARBA" id="ARBA00022737"/>
    </source>
</evidence>
<evidence type="ECO:0000313" key="7">
    <source>
        <dbReference type="Proteomes" id="UP000789342"/>
    </source>
</evidence>
<dbReference type="Gene3D" id="2.120.10.80">
    <property type="entry name" value="Kelch-type beta propeller"/>
    <property type="match status" value="2"/>
</dbReference>
<feature type="chain" id="PRO_5040481810" evidence="5">
    <location>
        <begin position="23"/>
        <end position="484"/>
    </location>
</feature>
<dbReference type="EMBL" id="CAJVPV010007107">
    <property type="protein sequence ID" value="CAG8614765.1"/>
    <property type="molecule type" value="Genomic_DNA"/>
</dbReference>
<dbReference type="InterPro" id="IPR015915">
    <property type="entry name" value="Kelch-typ_b-propeller"/>
</dbReference>